<evidence type="ECO:0000256" key="2">
    <source>
        <dbReference type="SAM" id="SignalP"/>
    </source>
</evidence>
<dbReference type="EMBL" id="FRCT01000005">
    <property type="protein sequence ID" value="SHM47435.1"/>
    <property type="molecule type" value="Genomic_DNA"/>
</dbReference>
<proteinExistence type="predicted"/>
<evidence type="ECO:0000313" key="3">
    <source>
        <dbReference type="EMBL" id="SHM47435.1"/>
    </source>
</evidence>
<dbReference type="AlphaFoldDB" id="A0A1M7J376"/>
<dbReference type="PROSITE" id="PS51257">
    <property type="entry name" value="PROKAR_LIPOPROTEIN"/>
    <property type="match status" value="1"/>
</dbReference>
<feature type="compositionally biased region" description="Basic and acidic residues" evidence="1">
    <location>
        <begin position="23"/>
        <end position="33"/>
    </location>
</feature>
<organism evidence="3 4">
    <name type="scientific">Ruminococcus flavefaciens</name>
    <dbReference type="NCBI Taxonomy" id="1265"/>
    <lineage>
        <taxon>Bacteria</taxon>
        <taxon>Bacillati</taxon>
        <taxon>Bacillota</taxon>
        <taxon>Clostridia</taxon>
        <taxon>Eubacteriales</taxon>
        <taxon>Oscillospiraceae</taxon>
        <taxon>Ruminococcus</taxon>
    </lineage>
</organism>
<dbReference type="Proteomes" id="UP000184394">
    <property type="component" value="Unassembled WGS sequence"/>
</dbReference>
<name>A0A1M7J376_RUMFL</name>
<feature type="compositionally biased region" description="Low complexity" evidence="1">
    <location>
        <begin position="52"/>
        <end position="61"/>
    </location>
</feature>
<dbReference type="RefSeq" id="WP_072950142.1">
    <property type="nucleotide sequence ID" value="NZ_FRCT01000005.1"/>
</dbReference>
<gene>
    <name evidence="3" type="ORF">SAMN04487860_105107</name>
</gene>
<evidence type="ECO:0000256" key="1">
    <source>
        <dbReference type="SAM" id="MobiDB-lite"/>
    </source>
</evidence>
<feature type="region of interest" description="Disordered" evidence="1">
    <location>
        <begin position="23"/>
        <end position="61"/>
    </location>
</feature>
<evidence type="ECO:0008006" key="5">
    <source>
        <dbReference type="Google" id="ProtNLM"/>
    </source>
</evidence>
<keyword evidence="2" id="KW-0732">Signal</keyword>
<protein>
    <recommendedName>
        <fullName evidence="5">Lipoprotein</fullName>
    </recommendedName>
</protein>
<evidence type="ECO:0000313" key="4">
    <source>
        <dbReference type="Proteomes" id="UP000184394"/>
    </source>
</evidence>
<feature type="chain" id="PRO_5039522192" description="Lipoprotein" evidence="2">
    <location>
        <begin position="21"/>
        <end position="246"/>
    </location>
</feature>
<dbReference type="OrthoDB" id="1846244at2"/>
<reference evidence="3 4" key="1">
    <citation type="submission" date="2016-11" db="EMBL/GenBank/DDBJ databases">
        <authorList>
            <person name="Jaros S."/>
            <person name="Januszkiewicz K."/>
            <person name="Wedrychowicz H."/>
        </authorList>
    </citation>
    <scope>NUCLEOTIDE SEQUENCE [LARGE SCALE GENOMIC DNA]</scope>
    <source>
        <strain evidence="3 4">Y1</strain>
    </source>
</reference>
<sequence>MKKQFIAAALIAALVLTACGESKTSEKTSEKATEATTTAEATEAKEAETEATETATEAVTEAAVPTELSDKYVDFNNMSFKYNGHLMTLGVSTLQDFLDAGLEPKDNYDKVWKESFHGSPHEAGCAIEYTVSLGNSEAYCNLYFCNLKEEGTPMKDCVLCYISYDGSKLDKKNGEYCNGFEFAFPYNLTADELTANSGEPTYKKGENGFFYTETSTVFTDEERSIVFSFDNNNDWTIIGVNMTWTS</sequence>
<accession>A0A1M7J376</accession>
<feature type="signal peptide" evidence="2">
    <location>
        <begin position="1"/>
        <end position="20"/>
    </location>
</feature>